<dbReference type="InterPro" id="IPR006311">
    <property type="entry name" value="TAT_signal"/>
</dbReference>
<evidence type="ECO:0000313" key="3">
    <source>
        <dbReference type="EMBL" id="SCU95949.1"/>
    </source>
</evidence>
<gene>
    <name evidence="3" type="ORF">CNECB9_5360008</name>
</gene>
<dbReference type="SUPFAM" id="SSF53850">
    <property type="entry name" value="Periplasmic binding protein-like II"/>
    <property type="match status" value="1"/>
</dbReference>
<keyword evidence="2" id="KW-0732">Signal</keyword>
<dbReference type="PIRSF" id="PIRSF017082">
    <property type="entry name" value="YflP"/>
    <property type="match status" value="1"/>
</dbReference>
<protein>
    <submittedName>
        <fullName evidence="3">Putative extra-cytoplasmic solute receptor</fullName>
    </submittedName>
</protein>
<dbReference type="RefSeq" id="WP_340529737.1">
    <property type="nucleotide sequence ID" value="NZ_FMSH01000486.1"/>
</dbReference>
<dbReference type="Gene3D" id="3.40.190.150">
    <property type="entry name" value="Bordetella uptake gene, domain 1"/>
    <property type="match status" value="1"/>
</dbReference>
<dbReference type="AlphaFoldDB" id="A0A1K0IPM8"/>
<proteinExistence type="inferred from homology"/>
<dbReference type="CDD" id="cd07012">
    <property type="entry name" value="PBP2_Bug_TTT"/>
    <property type="match status" value="1"/>
</dbReference>
<dbReference type="InterPro" id="IPR005064">
    <property type="entry name" value="BUG"/>
</dbReference>
<feature type="signal peptide" evidence="2">
    <location>
        <begin position="1"/>
        <end position="29"/>
    </location>
</feature>
<reference evidence="3" key="1">
    <citation type="submission" date="2016-09" db="EMBL/GenBank/DDBJ databases">
        <authorList>
            <person name="Capua I."/>
            <person name="De Benedictis P."/>
            <person name="Joannis T."/>
            <person name="Lombin L.H."/>
            <person name="Cattoli G."/>
        </authorList>
    </citation>
    <scope>NUCLEOTIDE SEQUENCE</scope>
    <source>
        <strain evidence="3">B9</strain>
    </source>
</reference>
<dbReference type="Gene3D" id="3.40.190.10">
    <property type="entry name" value="Periplasmic binding protein-like II"/>
    <property type="match status" value="1"/>
</dbReference>
<keyword evidence="3" id="KW-0675">Receptor</keyword>
<dbReference type="PROSITE" id="PS51318">
    <property type="entry name" value="TAT"/>
    <property type="match status" value="1"/>
</dbReference>
<evidence type="ECO:0000256" key="2">
    <source>
        <dbReference type="SAM" id="SignalP"/>
    </source>
</evidence>
<sequence>MTHYSPSRRRVLAGAACAALLAASGTAGAQARDYPQRAIKIVSVSSAGTGIDDYTRLLAKFLAQKLGQSVVVENRPGANMILATDYVAKAAPDGYTLLLTASSSMSANPFLVRKLPYNPATDFVPVARLTSLPIALVVSASSPYKSVADLVGDARKRPGKLNGASSGTGYRLMSAAFTDAAGIHTTDVPYKATSGVLPDLIGGSVDFTMVEVSAVLPLVQANKLRALAMLSPRRVPLLPDVPTLAEVSTENRALVEAVSSTNWTGLFAPAGTPAAIVERLDGLAREFVNSPEAMAHYAARGSLPNPGSGKELGKAVVSDQQVWKRLIAMTGMQAE</sequence>
<dbReference type="EMBL" id="FMSH01000486">
    <property type="protein sequence ID" value="SCU95949.1"/>
    <property type="molecule type" value="Genomic_DNA"/>
</dbReference>
<organism evidence="3">
    <name type="scientific">Cupriavidus necator</name>
    <name type="common">Alcaligenes eutrophus</name>
    <name type="synonym">Ralstonia eutropha</name>
    <dbReference type="NCBI Taxonomy" id="106590"/>
    <lineage>
        <taxon>Bacteria</taxon>
        <taxon>Pseudomonadati</taxon>
        <taxon>Pseudomonadota</taxon>
        <taxon>Betaproteobacteria</taxon>
        <taxon>Burkholderiales</taxon>
        <taxon>Burkholderiaceae</taxon>
        <taxon>Cupriavidus</taxon>
    </lineage>
</organism>
<comment type="similarity">
    <text evidence="1">Belongs to the UPF0065 (bug) family.</text>
</comment>
<dbReference type="PANTHER" id="PTHR42928">
    <property type="entry name" value="TRICARBOXYLATE-BINDING PROTEIN"/>
    <property type="match status" value="1"/>
</dbReference>
<feature type="chain" id="PRO_5011978350" evidence="2">
    <location>
        <begin position="30"/>
        <end position="335"/>
    </location>
</feature>
<name>A0A1K0IPM8_CUPNE</name>
<accession>A0A1K0IPM8</accession>
<evidence type="ECO:0000256" key="1">
    <source>
        <dbReference type="ARBA" id="ARBA00006987"/>
    </source>
</evidence>
<dbReference type="PANTHER" id="PTHR42928:SF5">
    <property type="entry name" value="BLR1237 PROTEIN"/>
    <property type="match status" value="1"/>
</dbReference>
<dbReference type="Pfam" id="PF03401">
    <property type="entry name" value="TctC"/>
    <property type="match status" value="1"/>
</dbReference>
<dbReference type="InterPro" id="IPR042100">
    <property type="entry name" value="Bug_dom1"/>
</dbReference>